<feature type="compositionally biased region" description="Low complexity" evidence="1">
    <location>
        <begin position="131"/>
        <end position="147"/>
    </location>
</feature>
<accession>A0A423PEX6</accession>
<gene>
    <name evidence="3" type="ORF">SAJA_14690</name>
</gene>
<evidence type="ECO:0000256" key="1">
    <source>
        <dbReference type="SAM" id="MobiDB-lite"/>
    </source>
</evidence>
<feature type="compositionally biased region" description="Basic and acidic residues" evidence="1">
    <location>
        <begin position="120"/>
        <end position="130"/>
    </location>
</feature>
<sequence length="303" mass="32446">MQPVHSIDRGHWRALLGALVASLMAVTSAHATDIRHWKREPIDIKLPVGTERIVVFGHEVRVGLPPNIANPKVLRVQSTGGAVYLKAKKPFDTQRVQVQDMQTGQILLFDLSAVPQASHETVKIQVDRDSTATSSGSGDSDQATSDSVQHKPVPAEAFPGGSIHQGAPIPVALVRHAAQALYSPQRIVAGSNRIHRIAVEHRGISGLLPAYPVAAKPLAAWREAPYTVTAIEITNRDPNRTFRLDPRNLAGDFYAASFMHDTVGPAGRLADTTTLFTVTKNGALADALTPPAGDLATEADDAD</sequence>
<proteinExistence type="predicted"/>
<dbReference type="Pfam" id="PF11920">
    <property type="entry name" value="DUF3438"/>
    <property type="match status" value="1"/>
</dbReference>
<dbReference type="Proteomes" id="UP000285310">
    <property type="component" value="Unassembled WGS sequence"/>
</dbReference>
<evidence type="ECO:0000313" key="4">
    <source>
        <dbReference type="Proteomes" id="UP000285310"/>
    </source>
</evidence>
<keyword evidence="2" id="KW-0732">Signal</keyword>
<evidence type="ECO:0008006" key="5">
    <source>
        <dbReference type="Google" id="ProtNLM"/>
    </source>
</evidence>
<reference evidence="3 4" key="1">
    <citation type="submission" date="2013-10" db="EMBL/GenBank/DDBJ databases">
        <title>Salinisphaera japonica YTM-1 Genome Sequencing.</title>
        <authorList>
            <person name="Lai Q."/>
            <person name="Li C."/>
            <person name="Shao Z."/>
        </authorList>
    </citation>
    <scope>NUCLEOTIDE SEQUENCE [LARGE SCALE GENOMIC DNA]</scope>
    <source>
        <strain evidence="3 4">YTM-1</strain>
    </source>
</reference>
<evidence type="ECO:0000313" key="3">
    <source>
        <dbReference type="EMBL" id="ROO24115.1"/>
    </source>
</evidence>
<feature type="signal peptide" evidence="2">
    <location>
        <begin position="1"/>
        <end position="31"/>
    </location>
</feature>
<evidence type="ECO:0000256" key="2">
    <source>
        <dbReference type="SAM" id="SignalP"/>
    </source>
</evidence>
<dbReference type="InterPro" id="IPR021844">
    <property type="entry name" value="Integr_conj_element_PFL4704"/>
</dbReference>
<keyword evidence="4" id="KW-1185">Reference proteome</keyword>
<dbReference type="NCBIfam" id="TIGR03749">
    <property type="entry name" value="conj_TIGR03749"/>
    <property type="match status" value="1"/>
</dbReference>
<feature type="region of interest" description="Disordered" evidence="1">
    <location>
        <begin position="120"/>
        <end position="157"/>
    </location>
</feature>
<dbReference type="AlphaFoldDB" id="A0A423PEX6"/>
<dbReference type="OrthoDB" id="7064293at2"/>
<name>A0A423PEX6_9GAMM</name>
<feature type="chain" id="PRO_5019445756" description="Integrating conjugative element protein" evidence="2">
    <location>
        <begin position="32"/>
        <end position="303"/>
    </location>
</feature>
<dbReference type="EMBL" id="AYKG01000068">
    <property type="protein sequence ID" value="ROO24115.1"/>
    <property type="molecule type" value="Genomic_DNA"/>
</dbReference>
<protein>
    <recommendedName>
        <fullName evidence="5">Integrating conjugative element protein</fullName>
    </recommendedName>
</protein>
<organism evidence="3 4">
    <name type="scientific">Salinisphaera japonica YTM-1</name>
    <dbReference type="NCBI Taxonomy" id="1209778"/>
    <lineage>
        <taxon>Bacteria</taxon>
        <taxon>Pseudomonadati</taxon>
        <taxon>Pseudomonadota</taxon>
        <taxon>Gammaproteobacteria</taxon>
        <taxon>Salinisphaerales</taxon>
        <taxon>Salinisphaeraceae</taxon>
        <taxon>Salinisphaera</taxon>
    </lineage>
</organism>
<comment type="caution">
    <text evidence="3">The sequence shown here is derived from an EMBL/GenBank/DDBJ whole genome shotgun (WGS) entry which is preliminary data.</text>
</comment>
<dbReference type="InParanoid" id="A0A423PEX6"/>